<dbReference type="RefSeq" id="WP_010354202.1">
    <property type="nucleotide sequence ID" value="NZ_BCML01000046.1"/>
</dbReference>
<feature type="transmembrane region" description="Helical" evidence="1">
    <location>
        <begin position="313"/>
        <end position="340"/>
    </location>
</feature>
<dbReference type="EMBL" id="JARAWP010000003">
    <property type="protein sequence ID" value="MDX3017391.1"/>
    <property type="molecule type" value="Genomic_DNA"/>
</dbReference>
<gene>
    <name evidence="2" type="ORF">PV399_25585</name>
    <name evidence="3" type="ORF">PV666_05775</name>
</gene>
<keyword evidence="1" id="KW-0812">Transmembrane</keyword>
<feature type="transmembrane region" description="Helical" evidence="1">
    <location>
        <begin position="360"/>
        <end position="379"/>
    </location>
</feature>
<reference evidence="2 4" key="1">
    <citation type="journal article" date="2023" name="Microb. Genom.">
        <title>Mesoterricola silvestris gen. nov., sp. nov., Mesoterricola sediminis sp. nov., Geothrix oryzae sp. nov., Geothrix edaphica sp. nov., Geothrix rubra sp. nov., and Geothrix limicola sp. nov., six novel members of Acidobacteriota isolated from soils.</title>
        <authorList>
            <person name="Weisberg A.J."/>
            <person name="Pearce E."/>
            <person name="Kramer C.G."/>
            <person name="Chang J.H."/>
            <person name="Clarke C.R."/>
        </authorList>
    </citation>
    <scope>NUCLEOTIDE SEQUENCE</scope>
    <source>
        <strain evidence="3 4">NB05-1H</strain>
        <strain evidence="2">NRRL_B-16521</strain>
    </source>
</reference>
<feature type="transmembrane region" description="Helical" evidence="1">
    <location>
        <begin position="107"/>
        <end position="126"/>
    </location>
</feature>
<feature type="transmembrane region" description="Helical" evidence="1">
    <location>
        <begin position="138"/>
        <end position="161"/>
    </location>
</feature>
<evidence type="ECO:0000256" key="1">
    <source>
        <dbReference type="SAM" id="Phobius"/>
    </source>
</evidence>
<evidence type="ECO:0000313" key="2">
    <source>
        <dbReference type="EMBL" id="MDX2963063.1"/>
    </source>
</evidence>
<comment type="caution">
    <text evidence="2">The sequence shown here is derived from an EMBL/GenBank/DDBJ whole genome shotgun (WGS) entry which is preliminary data.</text>
</comment>
<evidence type="ECO:0000313" key="4">
    <source>
        <dbReference type="Proteomes" id="UP001272987"/>
    </source>
</evidence>
<keyword evidence="1" id="KW-0472">Membrane</keyword>
<proteinExistence type="predicted"/>
<sequence length="388" mass="41878">MTRVRLHSDVRSRPDGEEWIVGRLSTGRTVALPRTGKRALDLLAEGLTAPEVATRLRTETGEDIDVPDFVEALVALGFVVELDGEGAAEPCHRPPPLAKIRPRHVRWLLHPVLPFLVAALATAAALSRPPVPLSHRTLLWSDHGSAVLVSGACFGWALIMLHEYAHLLTARATGVNGRIGLGTRLQFLVVQTDISGIELAPRRHRLTAYLSGIAVNVTAASLLALATHAVDGTPRRLLAALALLSLLPVPFQLMVFTRTDLYFVLQDLLRCRDLYGDGLAYARHLSRRLLGRAAPEDDPSRALPARERRSVRLYSAVLVIGTALCLSALAVVTLPADAVLLADALADLGSGSSVGERLDAVAVVVTLGGVHALWARTWWRARRASVAR</sequence>
<feature type="transmembrane region" description="Helical" evidence="1">
    <location>
        <begin position="237"/>
        <end position="256"/>
    </location>
</feature>
<evidence type="ECO:0000313" key="3">
    <source>
        <dbReference type="EMBL" id="MDX3017391.1"/>
    </source>
</evidence>
<protein>
    <recommendedName>
        <fullName evidence="6">Peptidase family M50</fullName>
    </recommendedName>
</protein>
<dbReference type="EMBL" id="JARAWC010000019">
    <property type="protein sequence ID" value="MDX2963063.1"/>
    <property type="molecule type" value="Genomic_DNA"/>
</dbReference>
<dbReference type="Proteomes" id="UP001282288">
    <property type="component" value="Unassembled WGS sequence"/>
</dbReference>
<keyword evidence="1" id="KW-1133">Transmembrane helix</keyword>
<dbReference type="GeneID" id="69806195"/>
<dbReference type="Proteomes" id="UP001272987">
    <property type="component" value="Unassembled WGS sequence"/>
</dbReference>
<organism evidence="2 5">
    <name type="scientific">Streptomyces acidiscabies</name>
    <dbReference type="NCBI Taxonomy" id="42234"/>
    <lineage>
        <taxon>Bacteria</taxon>
        <taxon>Bacillati</taxon>
        <taxon>Actinomycetota</taxon>
        <taxon>Actinomycetes</taxon>
        <taxon>Kitasatosporales</taxon>
        <taxon>Streptomycetaceae</taxon>
        <taxon>Streptomyces</taxon>
    </lineage>
</organism>
<evidence type="ECO:0000313" key="5">
    <source>
        <dbReference type="Proteomes" id="UP001282288"/>
    </source>
</evidence>
<accession>A0AAP6EHP3</accession>
<dbReference type="AlphaFoldDB" id="A0AAP6EHP3"/>
<feature type="transmembrane region" description="Helical" evidence="1">
    <location>
        <begin position="206"/>
        <end position="225"/>
    </location>
</feature>
<keyword evidence="4" id="KW-1185">Reference proteome</keyword>
<name>A0AAP6EHP3_9ACTN</name>
<evidence type="ECO:0008006" key="6">
    <source>
        <dbReference type="Google" id="ProtNLM"/>
    </source>
</evidence>